<dbReference type="RefSeq" id="WP_109367596.1">
    <property type="nucleotide sequence ID" value="NZ_OOFM01000004.1"/>
</dbReference>
<gene>
    <name evidence="1" type="ORF">OHAE_3643</name>
</gene>
<dbReference type="AlphaFoldDB" id="A0A2P9HHV8"/>
<sequence>MADGQQIGRLLLIQIGDGNTTPGPETFTNLCGLQTRSFNMSANSVDTTIPDCENPGATPQKTGVPGIKQRTFTGSGKFVAGAKSAYFIGKVNDAEVFNAIVIVPGLGSYEGPWFVTDFEFSGEQEGNMDFSATFEAAGPLTFTAEV</sequence>
<dbReference type="Proteomes" id="UP000246073">
    <property type="component" value="Unassembled WGS sequence"/>
</dbReference>
<reference evidence="2" key="1">
    <citation type="submission" date="2017-12" db="EMBL/GenBank/DDBJ databases">
        <authorList>
            <person name="Diaz M."/>
        </authorList>
    </citation>
    <scope>NUCLEOTIDE SEQUENCE [LARGE SCALE GENOMIC DNA]</scope>
    <source>
        <strain evidence="2">FI11154</strain>
    </source>
</reference>
<dbReference type="InterPro" id="IPR011855">
    <property type="entry name" value="Phgtail_TP901_1"/>
</dbReference>
<dbReference type="PRINTS" id="PR01996">
    <property type="entry name" value="MTP1FAMILY"/>
</dbReference>
<protein>
    <submittedName>
        <fullName evidence="1">Gene Transfer Agent tail protein ## ORFG09</fullName>
    </submittedName>
</protein>
<evidence type="ECO:0000313" key="1">
    <source>
        <dbReference type="EMBL" id="SPL63711.1"/>
    </source>
</evidence>
<dbReference type="EMBL" id="OOFM01000004">
    <property type="protein sequence ID" value="SPL63711.1"/>
    <property type="molecule type" value="Genomic_DNA"/>
</dbReference>
<evidence type="ECO:0000313" key="2">
    <source>
        <dbReference type="Proteomes" id="UP000246073"/>
    </source>
</evidence>
<name>A0A2P9HHV8_9HYPH</name>
<organism evidence="1 2">
    <name type="scientific">Ochrobactrum soli</name>
    <dbReference type="NCBI Taxonomy" id="2448455"/>
    <lineage>
        <taxon>Bacteria</taxon>
        <taxon>Pseudomonadati</taxon>
        <taxon>Pseudomonadota</taxon>
        <taxon>Alphaproteobacteria</taxon>
        <taxon>Hyphomicrobiales</taxon>
        <taxon>Brucellaceae</taxon>
        <taxon>Brucella/Ochrobactrum group</taxon>
        <taxon>Ochrobactrum</taxon>
    </lineage>
</organism>
<accession>A0A2P9HHV8</accession>
<dbReference type="NCBIfam" id="TIGR02126">
    <property type="entry name" value="phgtail_TP901_1"/>
    <property type="match status" value="1"/>
</dbReference>
<dbReference type="Pfam" id="PF06199">
    <property type="entry name" value="Phage_tail_2"/>
    <property type="match status" value="1"/>
</dbReference>
<dbReference type="InterPro" id="IPR022344">
    <property type="entry name" value="GTA_major-tail"/>
</dbReference>
<proteinExistence type="predicted"/>